<organism evidence="1 2">
    <name type="scientific">Trichocoleus desertorum GB2-A4</name>
    <dbReference type="NCBI Taxonomy" id="2933944"/>
    <lineage>
        <taxon>Bacteria</taxon>
        <taxon>Bacillati</taxon>
        <taxon>Cyanobacteriota</taxon>
        <taxon>Cyanophyceae</taxon>
        <taxon>Leptolyngbyales</taxon>
        <taxon>Trichocoleusaceae</taxon>
        <taxon>Trichocoleus</taxon>
    </lineage>
</organism>
<comment type="caution">
    <text evidence="1">The sequence shown here is derived from an EMBL/GenBank/DDBJ whole genome shotgun (WGS) entry which is preliminary data.</text>
</comment>
<proteinExistence type="predicted"/>
<dbReference type="RefSeq" id="WP_190440768.1">
    <property type="nucleotide sequence ID" value="NZ_JAMPKM010000015.1"/>
</dbReference>
<accession>A0ABV0JCX6</accession>
<reference evidence="1 2" key="1">
    <citation type="submission" date="2022-04" db="EMBL/GenBank/DDBJ databases">
        <title>Positive selection, recombination, and allopatry shape intraspecific diversity of widespread and dominant cyanobacteria.</title>
        <authorList>
            <person name="Wei J."/>
            <person name="Shu W."/>
            <person name="Hu C."/>
        </authorList>
    </citation>
    <scope>NUCLEOTIDE SEQUENCE [LARGE SCALE GENOMIC DNA]</scope>
    <source>
        <strain evidence="1 2">GB2-A4</strain>
    </source>
</reference>
<dbReference type="Proteomes" id="UP001464891">
    <property type="component" value="Unassembled WGS sequence"/>
</dbReference>
<protein>
    <submittedName>
        <fullName evidence="1">Uncharacterized protein</fullName>
    </submittedName>
</protein>
<sequence length="83" mass="9391">MKAHLAEIFNFTCDRDPKHWWSSDGIRPDIGQMLLCPYCGHKNVVTEIVNHTVTLPSVEVEATEQKLPTVDEMVGILNIEGDR</sequence>
<evidence type="ECO:0000313" key="2">
    <source>
        <dbReference type="Proteomes" id="UP001464891"/>
    </source>
</evidence>
<name>A0ABV0JCX6_9CYAN</name>
<keyword evidence="2" id="KW-1185">Reference proteome</keyword>
<gene>
    <name evidence="1" type="ORF">NC998_21335</name>
</gene>
<evidence type="ECO:0000313" key="1">
    <source>
        <dbReference type="EMBL" id="MEP0819647.1"/>
    </source>
</evidence>
<dbReference type="EMBL" id="JAMPKM010000015">
    <property type="protein sequence ID" value="MEP0819647.1"/>
    <property type="molecule type" value="Genomic_DNA"/>
</dbReference>